<evidence type="ECO:0000313" key="1">
    <source>
        <dbReference type="EMBL" id="PHU39795.1"/>
    </source>
</evidence>
<evidence type="ECO:0000313" key="2">
    <source>
        <dbReference type="Proteomes" id="UP000224317"/>
    </source>
</evidence>
<dbReference type="AlphaFoldDB" id="A0A2G3E9F9"/>
<protein>
    <submittedName>
        <fullName evidence="1">Uncharacterized protein</fullName>
    </submittedName>
</protein>
<sequence length="62" mass="7029">MEYVENAGLYSPTRKAGVVVDGTIIEVDVLKGYKPMEKGDYVKVTWLENSKEAVVEKCYKEK</sequence>
<gene>
    <name evidence="1" type="ORF">CSX00_09270</name>
</gene>
<accession>A0A2G3E9F9</accession>
<proteinExistence type="predicted"/>
<keyword evidence="2" id="KW-1185">Reference proteome</keyword>
<comment type="caution">
    <text evidence="1">The sequence shown here is derived from an EMBL/GenBank/DDBJ whole genome shotgun (WGS) entry which is preliminary data.</text>
</comment>
<dbReference type="Proteomes" id="UP000224317">
    <property type="component" value="Unassembled WGS sequence"/>
</dbReference>
<dbReference type="EMBL" id="PDYH01000034">
    <property type="protein sequence ID" value="PHU39795.1"/>
    <property type="molecule type" value="Genomic_DNA"/>
</dbReference>
<organism evidence="1 2">
    <name type="scientific">Pseudobutyrivibrio ruminis</name>
    <dbReference type="NCBI Taxonomy" id="46206"/>
    <lineage>
        <taxon>Bacteria</taxon>
        <taxon>Bacillati</taxon>
        <taxon>Bacillota</taxon>
        <taxon>Clostridia</taxon>
        <taxon>Lachnospirales</taxon>
        <taxon>Lachnospiraceae</taxon>
        <taxon>Pseudobutyrivibrio</taxon>
    </lineage>
</organism>
<dbReference type="RefSeq" id="WP_099413506.1">
    <property type="nucleotide sequence ID" value="NZ_PDYH01000034.1"/>
</dbReference>
<reference evidence="1" key="1">
    <citation type="submission" date="2017-10" db="EMBL/GenBank/DDBJ databases">
        <title>Resolving the taxonomy of Roseburia spp., Eubacterium rectale and Agathobacter spp. through phylogenomic analysis.</title>
        <authorList>
            <person name="Sheridan P.O."/>
            <person name="Walker A.W."/>
            <person name="Duncan S.H."/>
            <person name="Scott K.P."/>
            <person name="Toole P.W.O."/>
            <person name="Luis P."/>
            <person name="Flint H.J."/>
        </authorList>
    </citation>
    <scope>NUCLEOTIDE SEQUENCE [LARGE SCALE GENOMIC DNA]</scope>
    <source>
        <strain evidence="1">JK10</strain>
    </source>
</reference>
<name>A0A2G3E9F9_9FIRM</name>